<dbReference type="RefSeq" id="WP_183319002.1">
    <property type="nucleotide sequence ID" value="NZ_JACHVQ010000001.1"/>
</dbReference>
<dbReference type="GO" id="GO:0000976">
    <property type="term" value="F:transcription cis-regulatory region binding"/>
    <property type="evidence" value="ECO:0007669"/>
    <property type="project" value="TreeGrafter"/>
</dbReference>
<dbReference type="Proteomes" id="UP000559182">
    <property type="component" value="Unassembled WGS sequence"/>
</dbReference>
<dbReference type="PROSITE" id="PS50977">
    <property type="entry name" value="HTH_TETR_2"/>
    <property type="match status" value="1"/>
</dbReference>
<dbReference type="SUPFAM" id="SSF48498">
    <property type="entry name" value="Tetracyclin repressor-like, C-terminal domain"/>
    <property type="match status" value="1"/>
</dbReference>
<dbReference type="PANTHER" id="PTHR30055:SF151">
    <property type="entry name" value="TRANSCRIPTIONAL REGULATORY PROTEIN"/>
    <property type="match status" value="1"/>
</dbReference>
<accession>A0A839N7S4</accession>
<dbReference type="Gene3D" id="1.10.10.60">
    <property type="entry name" value="Homeodomain-like"/>
    <property type="match status" value="1"/>
</dbReference>
<evidence type="ECO:0000313" key="6">
    <source>
        <dbReference type="EMBL" id="MBB2890712.1"/>
    </source>
</evidence>
<keyword evidence="1" id="KW-0805">Transcription regulation</keyword>
<dbReference type="InterPro" id="IPR009057">
    <property type="entry name" value="Homeodomain-like_sf"/>
</dbReference>
<dbReference type="GO" id="GO:0003700">
    <property type="term" value="F:DNA-binding transcription factor activity"/>
    <property type="evidence" value="ECO:0007669"/>
    <property type="project" value="TreeGrafter"/>
</dbReference>
<keyword evidence="7" id="KW-1185">Reference proteome</keyword>
<evidence type="ECO:0000256" key="2">
    <source>
        <dbReference type="ARBA" id="ARBA00023125"/>
    </source>
</evidence>
<dbReference type="InterPro" id="IPR050109">
    <property type="entry name" value="HTH-type_TetR-like_transc_reg"/>
</dbReference>
<name>A0A839N7S4_9MICO</name>
<evidence type="ECO:0000256" key="1">
    <source>
        <dbReference type="ARBA" id="ARBA00023015"/>
    </source>
</evidence>
<dbReference type="Pfam" id="PF00440">
    <property type="entry name" value="TetR_N"/>
    <property type="match status" value="1"/>
</dbReference>
<dbReference type="PANTHER" id="PTHR30055">
    <property type="entry name" value="HTH-TYPE TRANSCRIPTIONAL REGULATOR RUTR"/>
    <property type="match status" value="1"/>
</dbReference>
<dbReference type="Pfam" id="PF02909">
    <property type="entry name" value="TetR_C_1"/>
    <property type="match status" value="1"/>
</dbReference>
<dbReference type="SUPFAM" id="SSF46689">
    <property type="entry name" value="Homeodomain-like"/>
    <property type="match status" value="1"/>
</dbReference>
<evidence type="ECO:0000256" key="3">
    <source>
        <dbReference type="ARBA" id="ARBA00023163"/>
    </source>
</evidence>
<reference evidence="6 7" key="1">
    <citation type="submission" date="2020-08" db="EMBL/GenBank/DDBJ databases">
        <title>Sequencing the genomes of 1000 actinobacteria strains.</title>
        <authorList>
            <person name="Klenk H.-P."/>
        </authorList>
    </citation>
    <scope>NUCLEOTIDE SEQUENCE [LARGE SCALE GENOMIC DNA]</scope>
    <source>
        <strain evidence="6 7">DSM 105369</strain>
    </source>
</reference>
<dbReference type="EMBL" id="JACHVQ010000001">
    <property type="protein sequence ID" value="MBB2890712.1"/>
    <property type="molecule type" value="Genomic_DNA"/>
</dbReference>
<feature type="domain" description="HTH tetR-type" evidence="5">
    <location>
        <begin position="18"/>
        <end position="78"/>
    </location>
</feature>
<protein>
    <submittedName>
        <fullName evidence="6">AcrR family transcriptional regulator</fullName>
    </submittedName>
</protein>
<keyword evidence="3" id="KW-0804">Transcription</keyword>
<dbReference type="GO" id="GO:0045892">
    <property type="term" value="P:negative regulation of DNA-templated transcription"/>
    <property type="evidence" value="ECO:0007669"/>
    <property type="project" value="InterPro"/>
</dbReference>
<evidence type="ECO:0000256" key="4">
    <source>
        <dbReference type="PROSITE-ProRule" id="PRU00335"/>
    </source>
</evidence>
<dbReference type="AlphaFoldDB" id="A0A839N7S4"/>
<keyword evidence="2 4" id="KW-0238">DNA-binding</keyword>
<feature type="DNA-binding region" description="H-T-H motif" evidence="4">
    <location>
        <begin position="41"/>
        <end position="60"/>
    </location>
</feature>
<proteinExistence type="predicted"/>
<comment type="caution">
    <text evidence="6">The sequence shown here is derived from an EMBL/GenBank/DDBJ whole genome shotgun (WGS) entry which is preliminary data.</text>
</comment>
<dbReference type="InterPro" id="IPR004111">
    <property type="entry name" value="Repressor_TetR_C"/>
</dbReference>
<gene>
    <name evidence="6" type="ORF">FHU39_000696</name>
</gene>
<dbReference type="InterPro" id="IPR036271">
    <property type="entry name" value="Tet_transcr_reg_TetR-rel_C_sf"/>
</dbReference>
<evidence type="ECO:0000259" key="5">
    <source>
        <dbReference type="PROSITE" id="PS50977"/>
    </source>
</evidence>
<evidence type="ECO:0000313" key="7">
    <source>
        <dbReference type="Proteomes" id="UP000559182"/>
    </source>
</evidence>
<sequence length="229" mass="24659">MRALWGVDDKPRRGPKPSVTIREIVTVATELADESGLDAVTMAAVAKRLQLTTMALYRHVDSRQDLVAVAGDTALGLPPQRSRRSGWRRQVNEWARAEFARLRAHPWVLDIILEGPPTGPNTIAWMDSGMQAIGSTGLDPQSAASALLVVDGFVRSMVTQARQYGDGTGWAHALASVVDPGEFPAVSAALSAGTFEDDDESFPSEQDIDFGLGLILDGIDRLVTAPARR</sequence>
<dbReference type="Gene3D" id="1.10.357.10">
    <property type="entry name" value="Tetracycline Repressor, domain 2"/>
    <property type="match status" value="1"/>
</dbReference>
<organism evidence="6 7">
    <name type="scientific">Flexivirga oryzae</name>
    <dbReference type="NCBI Taxonomy" id="1794944"/>
    <lineage>
        <taxon>Bacteria</taxon>
        <taxon>Bacillati</taxon>
        <taxon>Actinomycetota</taxon>
        <taxon>Actinomycetes</taxon>
        <taxon>Micrococcales</taxon>
        <taxon>Dermacoccaceae</taxon>
        <taxon>Flexivirga</taxon>
    </lineage>
</organism>
<dbReference type="InterPro" id="IPR001647">
    <property type="entry name" value="HTH_TetR"/>
</dbReference>